<keyword evidence="1" id="KW-0732">Signal</keyword>
<name>A0A8H6IQ59_9PEZI</name>
<organism evidence="2 3">
    <name type="scientific">Colletotrichum sojae</name>
    <dbReference type="NCBI Taxonomy" id="2175907"/>
    <lineage>
        <taxon>Eukaryota</taxon>
        <taxon>Fungi</taxon>
        <taxon>Dikarya</taxon>
        <taxon>Ascomycota</taxon>
        <taxon>Pezizomycotina</taxon>
        <taxon>Sordariomycetes</taxon>
        <taxon>Hypocreomycetidae</taxon>
        <taxon>Glomerellales</taxon>
        <taxon>Glomerellaceae</taxon>
        <taxon>Colletotrichum</taxon>
        <taxon>Colletotrichum orchidearum species complex</taxon>
    </lineage>
</organism>
<dbReference type="AlphaFoldDB" id="A0A8H6IQ59"/>
<reference evidence="2 3" key="1">
    <citation type="journal article" date="2020" name="Phytopathology">
        <title>Genome Sequence Resources of Colletotrichum truncatum, C. plurivorum, C. musicola, and C. sojae: Four Species Pathogenic to Soybean (Glycine max).</title>
        <authorList>
            <person name="Rogerio F."/>
            <person name="Boufleur T.R."/>
            <person name="Ciampi-Guillardi M."/>
            <person name="Sukno S.A."/>
            <person name="Thon M.R."/>
            <person name="Massola Junior N.S."/>
            <person name="Baroncelli R."/>
        </authorList>
    </citation>
    <scope>NUCLEOTIDE SEQUENCE [LARGE SCALE GENOMIC DNA]</scope>
    <source>
        <strain evidence="2 3">LFN0009</strain>
    </source>
</reference>
<comment type="caution">
    <text evidence="2">The sequence shown here is derived from an EMBL/GenBank/DDBJ whole genome shotgun (WGS) entry which is preliminary data.</text>
</comment>
<feature type="signal peptide" evidence="1">
    <location>
        <begin position="1"/>
        <end position="23"/>
    </location>
</feature>
<proteinExistence type="predicted"/>
<evidence type="ECO:0000313" key="2">
    <source>
        <dbReference type="EMBL" id="KAF6790325.1"/>
    </source>
</evidence>
<dbReference type="EMBL" id="WIGN01000506">
    <property type="protein sequence ID" value="KAF6790325.1"/>
    <property type="molecule type" value="Genomic_DNA"/>
</dbReference>
<sequence length="71" mass="7823">MASLRRLLVSSLLLLGSPAASVAQVEEEWEKLERPAHLAPFPTEFRQPPPVSPDYMVDNTGNRRGVAPINV</sequence>
<protein>
    <submittedName>
        <fullName evidence="2">Uncharacterized protein</fullName>
    </submittedName>
</protein>
<feature type="chain" id="PRO_5034187115" evidence="1">
    <location>
        <begin position="24"/>
        <end position="71"/>
    </location>
</feature>
<keyword evidence="3" id="KW-1185">Reference proteome</keyword>
<evidence type="ECO:0000256" key="1">
    <source>
        <dbReference type="SAM" id="SignalP"/>
    </source>
</evidence>
<gene>
    <name evidence="2" type="ORF">CSOJ01_14596</name>
</gene>
<dbReference type="Proteomes" id="UP000652219">
    <property type="component" value="Unassembled WGS sequence"/>
</dbReference>
<evidence type="ECO:0000313" key="3">
    <source>
        <dbReference type="Proteomes" id="UP000652219"/>
    </source>
</evidence>
<accession>A0A8H6IQ59</accession>